<proteinExistence type="predicted"/>
<gene>
    <name evidence="1" type="ORF">JZ751_003954</name>
</gene>
<sequence>MHNSAPPSLADHKEGSCSSVMRHQPLNHFRFQKSSGGYAAVLAGSGEPTLQGHLEEGAEERAVYLSTAVLQHDSGAVLEVKLLQDFGPFPLTMSQDSSSERSFSMTAVRFWKSNSCRILDHFPSPCRRTPLLRFLSSSKSHFV</sequence>
<name>A0A8T2PGM0_9TELE</name>
<protein>
    <submittedName>
        <fullName evidence="1">Uncharacterized protein</fullName>
    </submittedName>
</protein>
<keyword evidence="2" id="KW-1185">Reference proteome</keyword>
<dbReference type="EMBL" id="JAFBMS010000012">
    <property type="protein sequence ID" value="KAG9347937.1"/>
    <property type="molecule type" value="Genomic_DNA"/>
</dbReference>
<dbReference type="AlphaFoldDB" id="A0A8T2PGM0"/>
<organism evidence="1 2">
    <name type="scientific">Albula glossodonta</name>
    <name type="common">roundjaw bonefish</name>
    <dbReference type="NCBI Taxonomy" id="121402"/>
    <lineage>
        <taxon>Eukaryota</taxon>
        <taxon>Metazoa</taxon>
        <taxon>Chordata</taxon>
        <taxon>Craniata</taxon>
        <taxon>Vertebrata</taxon>
        <taxon>Euteleostomi</taxon>
        <taxon>Actinopterygii</taxon>
        <taxon>Neopterygii</taxon>
        <taxon>Teleostei</taxon>
        <taxon>Albuliformes</taxon>
        <taxon>Albulidae</taxon>
        <taxon>Albula</taxon>
    </lineage>
</organism>
<accession>A0A8T2PGM0</accession>
<reference evidence="1" key="1">
    <citation type="thesis" date="2021" institute="BYU ScholarsArchive" country="Provo, UT, USA">
        <title>Applications of and Algorithms for Genome Assembly and Genomic Analyses with an Emphasis on Marine Teleosts.</title>
        <authorList>
            <person name="Pickett B.D."/>
        </authorList>
    </citation>
    <scope>NUCLEOTIDE SEQUENCE</scope>
    <source>
        <strain evidence="1">HI-2016</strain>
    </source>
</reference>
<dbReference type="Proteomes" id="UP000824540">
    <property type="component" value="Unassembled WGS sequence"/>
</dbReference>
<evidence type="ECO:0000313" key="2">
    <source>
        <dbReference type="Proteomes" id="UP000824540"/>
    </source>
</evidence>
<evidence type="ECO:0000313" key="1">
    <source>
        <dbReference type="EMBL" id="KAG9347937.1"/>
    </source>
</evidence>
<comment type="caution">
    <text evidence="1">The sequence shown here is derived from an EMBL/GenBank/DDBJ whole genome shotgun (WGS) entry which is preliminary data.</text>
</comment>